<reference evidence="1 2" key="1">
    <citation type="submission" date="2018-03" db="EMBL/GenBank/DDBJ databases">
        <title>Genomic Encyclopedia of Archaeal and Bacterial Type Strains, Phase II (KMG-II): from individual species to whole genera.</title>
        <authorList>
            <person name="Goeker M."/>
        </authorList>
    </citation>
    <scope>NUCLEOTIDE SEQUENCE [LARGE SCALE GENOMIC DNA]</scope>
    <source>
        <strain evidence="1 2">DSM 100346</strain>
    </source>
</reference>
<protein>
    <submittedName>
        <fullName evidence="1">Uncharacterized protein</fullName>
    </submittedName>
</protein>
<dbReference type="Proteomes" id="UP000245880">
    <property type="component" value="Unassembled WGS sequence"/>
</dbReference>
<evidence type="ECO:0000313" key="2">
    <source>
        <dbReference type="Proteomes" id="UP000245880"/>
    </source>
</evidence>
<dbReference type="Pfam" id="PF21980">
    <property type="entry name" value="MksE"/>
    <property type="match status" value="1"/>
</dbReference>
<evidence type="ECO:0000313" key="1">
    <source>
        <dbReference type="EMBL" id="PWJ55969.1"/>
    </source>
</evidence>
<gene>
    <name evidence="1" type="ORF">CLV98_11263</name>
</gene>
<dbReference type="EMBL" id="QGDT01000012">
    <property type="protein sequence ID" value="PWJ55969.1"/>
    <property type="molecule type" value="Genomic_DNA"/>
</dbReference>
<dbReference type="AlphaFoldDB" id="A0A316AF26"/>
<dbReference type="RefSeq" id="WP_109676817.1">
    <property type="nucleotide sequence ID" value="NZ_QGDT01000012.1"/>
</dbReference>
<dbReference type="OrthoDB" id="9808028at2"/>
<name>A0A316AF26_9BACT</name>
<keyword evidence="2" id="KW-1185">Reference proteome</keyword>
<organism evidence="1 2">
    <name type="scientific">Dyadobacter jejuensis</name>
    <dbReference type="NCBI Taxonomy" id="1082580"/>
    <lineage>
        <taxon>Bacteria</taxon>
        <taxon>Pseudomonadati</taxon>
        <taxon>Bacteroidota</taxon>
        <taxon>Cytophagia</taxon>
        <taxon>Cytophagales</taxon>
        <taxon>Spirosomataceae</taxon>
        <taxon>Dyadobacter</taxon>
    </lineage>
</organism>
<sequence>MTENPKQSAEVYDILNKGQFICSNSSNDAVRKLYNAINQDFDHYYRYFQGINLILEEGDEYYHFTRVDSRADLDRKLDTAMKWIDIVDFLKTFENSFGSGFRFRPQEILVRLGVDADLKNKLEGLKKYAPGKDRHGDIIEKVLDHLEKDNFIELENAIVQEYKTLASFAYLEKLLMNINIPEDIQHEIPE</sequence>
<comment type="caution">
    <text evidence="1">The sequence shown here is derived from an EMBL/GenBank/DDBJ whole genome shotgun (WGS) entry which is preliminary data.</text>
</comment>
<proteinExistence type="predicted"/>
<accession>A0A316AF26</accession>
<dbReference type="InterPro" id="IPR053841">
    <property type="entry name" value="MksE"/>
</dbReference>